<dbReference type="Proteomes" id="UP000248706">
    <property type="component" value="Unassembled WGS sequence"/>
</dbReference>
<sequence length="746" mass="79819">MQTSDQSIFCPTCGAANSQGTQICQYCQASLLPAAESAAIADSSPARERPAVIRLGPEAEEEPVDSRSLVPLWPGMVLRERYHILRILGRGGSGAVYEASDLHEGERRVAIKEIVAFHLEPRVAAETMAAFYSEASLLATLRHPSLPEVYEYFTEQDCCYLVMEFIQGETLEERLQRSQDGRLPLAEALEIAIQLCTVLEYLHSRPVPIIFRDLKPANIMLDSVAGRVCLIDFGIARRFKPGQSRDTLALGSPGYAAPEQYGRAQSTPQADIYGLGATLHQMLTGVDPSEAPLRFASLRSFDPSLPPELDELVARMVEISPQKRPASAAEVRRQLDLIRLQLPQDQRTSSRRPGQQPPPTRGKRRRQVAQLSTAAPSAAAASPAPTLPRRLLLFAGPFLLGTVVGLLGAHELGLPLISASARLQTPTVFARTPAANLLSLPRVSVRLALSYSGHQAPVRAVAFSSDGQYLASGDLAHVVHVWEPLSGELLLHYDDHRAAITSLAWLPGTSVLASSSEDGTVQVWDVAQQQRLLIYRGHRGAVRAVRGSAVGLFASGGVDGSVQVWEASTGTRRWLLLDGRHLPINALSWSPATTTLASADEGGNVLLWDTRSAALSARQSILDAVSGQPVALLALAWSPDGSQLAGAGADGQVVLISLQGSAFLGGQAVSSLPCTTLAWSPDSRLLLTGSGNQATIWLASMTAYSPLYTYEEQEGNVAAVDWALNGGLLASTGGNSVRVWSVSSSG</sequence>
<evidence type="ECO:0000256" key="5">
    <source>
        <dbReference type="ARBA" id="ARBA00022777"/>
    </source>
</evidence>
<protein>
    <recommendedName>
        <fullName evidence="10">Protein kinase domain-containing protein</fullName>
    </recommendedName>
</protein>
<evidence type="ECO:0000256" key="9">
    <source>
        <dbReference type="SAM" id="MobiDB-lite"/>
    </source>
</evidence>
<dbReference type="Gene3D" id="3.30.200.20">
    <property type="entry name" value="Phosphorylase Kinase, domain 1"/>
    <property type="match status" value="1"/>
</dbReference>
<evidence type="ECO:0000313" key="11">
    <source>
        <dbReference type="EMBL" id="RAQ97065.1"/>
    </source>
</evidence>
<feature type="domain" description="Protein kinase" evidence="10">
    <location>
        <begin position="82"/>
        <end position="338"/>
    </location>
</feature>
<evidence type="ECO:0000259" key="10">
    <source>
        <dbReference type="PROSITE" id="PS50011"/>
    </source>
</evidence>
<dbReference type="PANTHER" id="PTHR43289">
    <property type="entry name" value="MITOGEN-ACTIVATED PROTEIN KINASE KINASE KINASE 20-RELATED"/>
    <property type="match status" value="1"/>
</dbReference>
<dbReference type="SUPFAM" id="SSF56112">
    <property type="entry name" value="Protein kinase-like (PK-like)"/>
    <property type="match status" value="1"/>
</dbReference>
<dbReference type="Gene3D" id="1.10.510.10">
    <property type="entry name" value="Transferase(Phosphotransferase) domain 1"/>
    <property type="match status" value="1"/>
</dbReference>
<dbReference type="EMBL" id="MCIF01000002">
    <property type="protein sequence ID" value="RAQ97065.1"/>
    <property type="molecule type" value="Genomic_DNA"/>
</dbReference>
<feature type="region of interest" description="Disordered" evidence="9">
    <location>
        <begin position="340"/>
        <end position="382"/>
    </location>
</feature>
<dbReference type="GO" id="GO:0004674">
    <property type="term" value="F:protein serine/threonine kinase activity"/>
    <property type="evidence" value="ECO:0007669"/>
    <property type="project" value="TreeGrafter"/>
</dbReference>
<feature type="repeat" description="WD" evidence="7">
    <location>
        <begin position="535"/>
        <end position="575"/>
    </location>
</feature>
<evidence type="ECO:0000256" key="2">
    <source>
        <dbReference type="ARBA" id="ARBA00022679"/>
    </source>
</evidence>
<evidence type="ECO:0000256" key="8">
    <source>
        <dbReference type="PROSITE-ProRule" id="PRU10141"/>
    </source>
</evidence>
<dbReference type="CDD" id="cd14014">
    <property type="entry name" value="STKc_PknB_like"/>
    <property type="match status" value="1"/>
</dbReference>
<feature type="binding site" evidence="8">
    <location>
        <position position="112"/>
    </location>
    <ligand>
        <name>ATP</name>
        <dbReference type="ChEBI" id="CHEBI:30616"/>
    </ligand>
</feature>
<dbReference type="CDD" id="cd00200">
    <property type="entry name" value="WD40"/>
    <property type="match status" value="1"/>
</dbReference>
<dbReference type="AlphaFoldDB" id="A0A328VSK6"/>
<dbReference type="Pfam" id="PF00400">
    <property type="entry name" value="WD40"/>
    <property type="match status" value="7"/>
</dbReference>
<dbReference type="PROSITE" id="PS50294">
    <property type="entry name" value="WD_REPEATS_REGION"/>
    <property type="match status" value="3"/>
</dbReference>
<proteinExistence type="predicted"/>
<dbReference type="InterPro" id="IPR036322">
    <property type="entry name" value="WD40_repeat_dom_sf"/>
</dbReference>
<dbReference type="RefSeq" id="WP_112431154.1">
    <property type="nucleotide sequence ID" value="NZ_MCIF01000002.1"/>
</dbReference>
<keyword evidence="12" id="KW-1185">Reference proteome</keyword>
<dbReference type="SMART" id="SM00320">
    <property type="entry name" value="WD40"/>
    <property type="match status" value="7"/>
</dbReference>
<keyword evidence="5" id="KW-0418">Kinase</keyword>
<dbReference type="InterPro" id="IPR019775">
    <property type="entry name" value="WD40_repeat_CS"/>
</dbReference>
<evidence type="ECO:0000256" key="7">
    <source>
        <dbReference type="PROSITE-ProRule" id="PRU00221"/>
    </source>
</evidence>
<evidence type="ECO:0000256" key="3">
    <source>
        <dbReference type="ARBA" id="ARBA00022737"/>
    </source>
</evidence>
<organism evidence="11 12">
    <name type="scientific">Thermogemmatispora tikiterensis</name>
    <dbReference type="NCBI Taxonomy" id="1825093"/>
    <lineage>
        <taxon>Bacteria</taxon>
        <taxon>Bacillati</taxon>
        <taxon>Chloroflexota</taxon>
        <taxon>Ktedonobacteria</taxon>
        <taxon>Thermogemmatisporales</taxon>
        <taxon>Thermogemmatisporaceae</taxon>
        <taxon>Thermogemmatispora</taxon>
    </lineage>
</organism>
<dbReference type="Pfam" id="PF00069">
    <property type="entry name" value="Pkinase"/>
    <property type="match status" value="1"/>
</dbReference>
<dbReference type="PANTHER" id="PTHR43289:SF34">
    <property type="entry name" value="SERINE_THREONINE-PROTEIN KINASE YBDM-RELATED"/>
    <property type="match status" value="1"/>
</dbReference>
<keyword evidence="2" id="KW-0808">Transferase</keyword>
<dbReference type="InterPro" id="IPR020472">
    <property type="entry name" value="WD40_PAC1"/>
</dbReference>
<dbReference type="InterPro" id="IPR000719">
    <property type="entry name" value="Prot_kinase_dom"/>
</dbReference>
<gene>
    <name evidence="11" type="ORF">A4R35_16115</name>
</gene>
<evidence type="ECO:0000313" key="12">
    <source>
        <dbReference type="Proteomes" id="UP000248706"/>
    </source>
</evidence>
<dbReference type="PRINTS" id="PR00320">
    <property type="entry name" value="GPROTEINBRPT"/>
</dbReference>
<keyword evidence="1 7" id="KW-0853">WD repeat</keyword>
<feature type="repeat" description="WD" evidence="7">
    <location>
        <begin position="577"/>
        <end position="618"/>
    </location>
</feature>
<dbReference type="InterPro" id="IPR011009">
    <property type="entry name" value="Kinase-like_dom_sf"/>
</dbReference>
<keyword evidence="4 8" id="KW-0547">Nucleotide-binding</keyword>
<keyword evidence="6 8" id="KW-0067">ATP-binding</keyword>
<feature type="repeat" description="WD" evidence="7">
    <location>
        <begin position="493"/>
        <end position="534"/>
    </location>
</feature>
<dbReference type="PROSITE" id="PS00678">
    <property type="entry name" value="WD_REPEATS_1"/>
    <property type="match status" value="1"/>
</dbReference>
<dbReference type="SUPFAM" id="SSF50978">
    <property type="entry name" value="WD40 repeat-like"/>
    <property type="match status" value="1"/>
</dbReference>
<evidence type="ECO:0000256" key="4">
    <source>
        <dbReference type="ARBA" id="ARBA00022741"/>
    </source>
</evidence>
<dbReference type="SMART" id="SM00220">
    <property type="entry name" value="S_TKc"/>
    <property type="match status" value="1"/>
</dbReference>
<comment type="caution">
    <text evidence="11">The sequence shown here is derived from an EMBL/GenBank/DDBJ whole genome shotgun (WGS) entry which is preliminary data.</text>
</comment>
<dbReference type="Gene3D" id="2.130.10.10">
    <property type="entry name" value="YVTN repeat-like/Quinoprotein amine dehydrogenase"/>
    <property type="match status" value="2"/>
</dbReference>
<dbReference type="OrthoDB" id="136317at2"/>
<accession>A0A328VSK6</accession>
<dbReference type="PROSITE" id="PS00107">
    <property type="entry name" value="PROTEIN_KINASE_ATP"/>
    <property type="match status" value="1"/>
</dbReference>
<dbReference type="PROSITE" id="PS50082">
    <property type="entry name" value="WD_REPEATS_2"/>
    <property type="match status" value="4"/>
</dbReference>
<dbReference type="GO" id="GO:0005524">
    <property type="term" value="F:ATP binding"/>
    <property type="evidence" value="ECO:0007669"/>
    <property type="project" value="UniProtKB-UniRule"/>
</dbReference>
<evidence type="ECO:0000256" key="1">
    <source>
        <dbReference type="ARBA" id="ARBA00022574"/>
    </source>
</evidence>
<feature type="repeat" description="WD" evidence="7">
    <location>
        <begin position="451"/>
        <end position="492"/>
    </location>
</feature>
<dbReference type="PROSITE" id="PS50011">
    <property type="entry name" value="PROTEIN_KINASE_DOM"/>
    <property type="match status" value="1"/>
</dbReference>
<evidence type="ECO:0000256" key="6">
    <source>
        <dbReference type="ARBA" id="ARBA00022840"/>
    </source>
</evidence>
<name>A0A328VSK6_9CHLR</name>
<reference evidence="11 12" key="1">
    <citation type="submission" date="2016-08" db="EMBL/GenBank/DDBJ databases">
        <title>Analysis of Carbohydrate Active Enzymes in Thermogemmatispora T81 Reveals Carbohydrate Degradation Ability.</title>
        <authorList>
            <person name="Tomazini A."/>
            <person name="Lal S."/>
            <person name="Stott M."/>
            <person name="Henrissat B."/>
            <person name="Polikarpov I."/>
            <person name="Sparling R."/>
            <person name="Levin D.B."/>
        </authorList>
    </citation>
    <scope>NUCLEOTIDE SEQUENCE [LARGE SCALE GENOMIC DNA]</scope>
    <source>
        <strain evidence="11 12">T81</strain>
    </source>
</reference>
<dbReference type="InterPro" id="IPR015943">
    <property type="entry name" value="WD40/YVTN_repeat-like_dom_sf"/>
</dbReference>
<dbReference type="InterPro" id="IPR017441">
    <property type="entry name" value="Protein_kinase_ATP_BS"/>
</dbReference>
<feature type="compositionally biased region" description="Low complexity" evidence="9">
    <location>
        <begin position="371"/>
        <end position="382"/>
    </location>
</feature>
<keyword evidence="3" id="KW-0677">Repeat</keyword>
<dbReference type="InterPro" id="IPR001680">
    <property type="entry name" value="WD40_rpt"/>
</dbReference>